<feature type="domain" description="Xylose isomerase-like TIM barrel" evidence="1">
    <location>
        <begin position="24"/>
        <end position="214"/>
    </location>
</feature>
<evidence type="ECO:0000259" key="1">
    <source>
        <dbReference type="Pfam" id="PF01261"/>
    </source>
</evidence>
<sequence>MTAALGVMTYTVLDQARTDLEGTLARLAALGYAGVETYGLVEQYGPARVRDAIASAGLALTSAHTPFPAGPGAEELLDTNEELGATILVWSMEREEFDSPGAIARGVERVNEAAERAAARGMRIAYHNHFAEFSQAFDGRQAYDLLLELLDDRVLVELDAYWAQMGGADPAEVLARLGDRVRLVHVKDGPAVSYEDDVMVPIGEGTIDWARTLRTPSGLQWHIVELERLHIDTFEALRRSYGHLVGRGLSRGTVPATAATAAPNVPTPAEEQA</sequence>
<keyword evidence="3" id="KW-1185">Reference proteome</keyword>
<dbReference type="AlphaFoldDB" id="A0A1I2HQQ3"/>
<dbReference type="GO" id="GO:0016853">
    <property type="term" value="F:isomerase activity"/>
    <property type="evidence" value="ECO:0007669"/>
    <property type="project" value="UniProtKB-KW"/>
</dbReference>
<dbReference type="InterPro" id="IPR050312">
    <property type="entry name" value="IolE/XylAMocC-like"/>
</dbReference>
<proteinExistence type="predicted"/>
<name>A0A1I2HQQ3_9ACTN</name>
<dbReference type="InterPro" id="IPR036237">
    <property type="entry name" value="Xyl_isomerase-like_sf"/>
</dbReference>
<organism evidence="2 3">
    <name type="scientific">Actinacidiphila alni</name>
    <dbReference type="NCBI Taxonomy" id="380248"/>
    <lineage>
        <taxon>Bacteria</taxon>
        <taxon>Bacillati</taxon>
        <taxon>Actinomycetota</taxon>
        <taxon>Actinomycetes</taxon>
        <taxon>Kitasatosporales</taxon>
        <taxon>Streptomycetaceae</taxon>
        <taxon>Actinacidiphila</taxon>
    </lineage>
</organism>
<dbReference type="STRING" id="380248.SAMN05216251_111119"/>
<dbReference type="RefSeq" id="WP_218160092.1">
    <property type="nucleotide sequence ID" value="NZ_FONG01000011.1"/>
</dbReference>
<accession>A0A1I2HQQ3</accession>
<dbReference type="Proteomes" id="UP000199323">
    <property type="component" value="Unassembled WGS sequence"/>
</dbReference>
<dbReference type="PANTHER" id="PTHR12110">
    <property type="entry name" value="HYDROXYPYRUVATE ISOMERASE"/>
    <property type="match status" value="1"/>
</dbReference>
<protein>
    <submittedName>
        <fullName evidence="2">Sugar phosphate isomerase/epimerase</fullName>
    </submittedName>
</protein>
<reference evidence="2 3" key="1">
    <citation type="submission" date="2016-10" db="EMBL/GenBank/DDBJ databases">
        <authorList>
            <person name="de Groot N.N."/>
        </authorList>
    </citation>
    <scope>NUCLEOTIDE SEQUENCE [LARGE SCALE GENOMIC DNA]</scope>
    <source>
        <strain evidence="2 3">CGMCC 4.3510</strain>
    </source>
</reference>
<keyword evidence="2" id="KW-0413">Isomerase</keyword>
<evidence type="ECO:0000313" key="3">
    <source>
        <dbReference type="Proteomes" id="UP000199323"/>
    </source>
</evidence>
<dbReference type="PANTHER" id="PTHR12110:SF41">
    <property type="entry name" value="INOSOSE DEHYDRATASE"/>
    <property type="match status" value="1"/>
</dbReference>
<dbReference type="InterPro" id="IPR013022">
    <property type="entry name" value="Xyl_isomerase-like_TIM-brl"/>
</dbReference>
<dbReference type="EMBL" id="FONG01000011">
    <property type="protein sequence ID" value="SFF31076.1"/>
    <property type="molecule type" value="Genomic_DNA"/>
</dbReference>
<gene>
    <name evidence="2" type="ORF">SAMN05216251_111119</name>
</gene>
<evidence type="ECO:0000313" key="2">
    <source>
        <dbReference type="EMBL" id="SFF31076.1"/>
    </source>
</evidence>
<dbReference type="Gene3D" id="3.20.20.150">
    <property type="entry name" value="Divalent-metal-dependent TIM barrel enzymes"/>
    <property type="match status" value="1"/>
</dbReference>
<dbReference type="Pfam" id="PF01261">
    <property type="entry name" value="AP_endonuc_2"/>
    <property type="match status" value="1"/>
</dbReference>
<dbReference type="SUPFAM" id="SSF51658">
    <property type="entry name" value="Xylose isomerase-like"/>
    <property type="match status" value="1"/>
</dbReference>